<protein>
    <recommendedName>
        <fullName evidence="2">DUF4097 domain-containing protein</fullName>
    </recommendedName>
</protein>
<organism evidence="3 4">
    <name type="scientific">Candidatus Chloroploca asiatica</name>
    <dbReference type="NCBI Taxonomy" id="1506545"/>
    <lineage>
        <taxon>Bacteria</taxon>
        <taxon>Bacillati</taxon>
        <taxon>Chloroflexota</taxon>
        <taxon>Chloroflexia</taxon>
        <taxon>Chloroflexales</taxon>
        <taxon>Chloroflexineae</taxon>
        <taxon>Oscillochloridaceae</taxon>
        <taxon>Candidatus Chloroploca</taxon>
    </lineage>
</organism>
<dbReference type="AlphaFoldDB" id="A0A2H3KIN5"/>
<dbReference type="Pfam" id="PF13349">
    <property type="entry name" value="DUF4097"/>
    <property type="match status" value="1"/>
</dbReference>
<keyword evidence="1" id="KW-0812">Transmembrane</keyword>
<proteinExistence type="predicted"/>
<evidence type="ECO:0000259" key="2">
    <source>
        <dbReference type="Pfam" id="PF13349"/>
    </source>
</evidence>
<name>A0A2H3KIN5_9CHLR</name>
<dbReference type="EMBL" id="LYXE01000127">
    <property type="protein sequence ID" value="PDV97694.1"/>
    <property type="molecule type" value="Genomic_DNA"/>
</dbReference>
<accession>A0A2H3KIN5</accession>
<keyword evidence="1" id="KW-0472">Membrane</keyword>
<feature type="transmembrane region" description="Helical" evidence="1">
    <location>
        <begin position="27"/>
        <end position="45"/>
    </location>
</feature>
<feature type="domain" description="DUF4097" evidence="2">
    <location>
        <begin position="232"/>
        <end position="354"/>
    </location>
</feature>
<gene>
    <name evidence="3" type="ORF">A9Q02_04395</name>
</gene>
<sequence>MQDNPEPQSSSGSEERYDRRGEQARRWGVLLLVIGVIWLVFALSARNWPGNFILSTAERSQVMLEQRYEASTVVIRGVNDQVQLVGIAGNQVEVNALRRGFGFTEQSASRALDRLEVQASLADDTLTLEVRRSPWNGLSFGRSPYVEFRIGVPEGVQVQAELVSGDVQVEGVQGDLTLTTVSGDLTATNTSGAIQISNTSGDLIVQNHRGKLHLNGVSGDVQISGQLDAPFVRTVSGDVEVDGAIGLVDVRTISGDIEINGQGPMHLQLENTSGDIDVRTGLMPGAAHTISNASGRIKVRLAANENLRLEATTTSGSVATNIDGLALERRSLRGTLGTGETRLTITTASGNISVETLE</sequence>
<comment type="caution">
    <text evidence="3">The sequence shown here is derived from an EMBL/GenBank/DDBJ whole genome shotgun (WGS) entry which is preliminary data.</text>
</comment>
<keyword evidence="4" id="KW-1185">Reference proteome</keyword>
<keyword evidence="1" id="KW-1133">Transmembrane helix</keyword>
<evidence type="ECO:0000313" key="4">
    <source>
        <dbReference type="Proteomes" id="UP000220922"/>
    </source>
</evidence>
<dbReference type="Proteomes" id="UP000220922">
    <property type="component" value="Unassembled WGS sequence"/>
</dbReference>
<evidence type="ECO:0000256" key="1">
    <source>
        <dbReference type="SAM" id="Phobius"/>
    </source>
</evidence>
<dbReference type="OrthoDB" id="146819at2"/>
<evidence type="ECO:0000313" key="3">
    <source>
        <dbReference type="EMBL" id="PDV97694.1"/>
    </source>
</evidence>
<reference evidence="3 4" key="1">
    <citation type="submission" date="2016-05" db="EMBL/GenBank/DDBJ databases">
        <authorList>
            <person name="Lavstsen T."/>
            <person name="Jespersen J.S."/>
        </authorList>
    </citation>
    <scope>NUCLEOTIDE SEQUENCE [LARGE SCALE GENOMIC DNA]</scope>
    <source>
        <strain evidence="3 4">B7-9</strain>
    </source>
</reference>
<dbReference type="InterPro" id="IPR025164">
    <property type="entry name" value="Toastrack_DUF4097"/>
</dbReference>
<dbReference type="RefSeq" id="WP_097654324.1">
    <property type="nucleotide sequence ID" value="NZ_LYXE01000127.1"/>
</dbReference>